<reference evidence="1 2" key="1">
    <citation type="submission" date="2024-10" db="EMBL/GenBank/DDBJ databases">
        <title>The Natural Products Discovery Center: Release of the First 8490 Sequenced Strains for Exploring Actinobacteria Biosynthetic Diversity.</title>
        <authorList>
            <person name="Kalkreuter E."/>
            <person name="Kautsar S.A."/>
            <person name="Yang D."/>
            <person name="Bader C.D."/>
            <person name="Teijaro C.N."/>
            <person name="Fluegel L."/>
            <person name="Davis C.M."/>
            <person name="Simpson J.R."/>
            <person name="Lauterbach L."/>
            <person name="Steele A.D."/>
            <person name="Gui C."/>
            <person name="Meng S."/>
            <person name="Li G."/>
            <person name="Viehrig K."/>
            <person name="Ye F."/>
            <person name="Su P."/>
            <person name="Kiefer A.F."/>
            <person name="Nichols A."/>
            <person name="Cepeda A.J."/>
            <person name="Yan W."/>
            <person name="Fan B."/>
            <person name="Jiang Y."/>
            <person name="Adhikari A."/>
            <person name="Zheng C.-J."/>
            <person name="Schuster L."/>
            <person name="Cowan T.M."/>
            <person name="Smanski M.J."/>
            <person name="Chevrette M.G."/>
            <person name="De Carvalho L.P.S."/>
            <person name="Shen B."/>
        </authorList>
    </citation>
    <scope>NUCLEOTIDE SEQUENCE [LARGE SCALE GENOMIC DNA]</scope>
    <source>
        <strain evidence="1 2">NPDC012605</strain>
    </source>
</reference>
<evidence type="ECO:0000313" key="1">
    <source>
        <dbReference type="EMBL" id="MFF5920306.1"/>
    </source>
</evidence>
<name>A0ABW6XS38_9ACTN</name>
<gene>
    <name evidence="1" type="ORF">ACFY8C_18485</name>
</gene>
<proteinExistence type="predicted"/>
<accession>A0ABW6XS38</accession>
<keyword evidence="2" id="KW-1185">Reference proteome</keyword>
<dbReference type="Proteomes" id="UP001602370">
    <property type="component" value="Unassembled WGS sequence"/>
</dbReference>
<protein>
    <submittedName>
        <fullName evidence="1">Uncharacterized protein</fullName>
    </submittedName>
</protein>
<sequence>MKSARIWSDGPVGDEAAANDGLVRLLGGAGADAGGAESRTEAGGAERRIVTGVIVCRYCDWDRFEVTSDECFCEGCCLPIEVQDDEGYDGADPMTWELRPPTTPDPAAGLNMVTCPADHDLFQVAAAFTLGPDGHMRRLSVGLRCPVDGALSLLVDDVRMAPADGR</sequence>
<evidence type="ECO:0000313" key="2">
    <source>
        <dbReference type="Proteomes" id="UP001602370"/>
    </source>
</evidence>
<dbReference type="RefSeq" id="WP_388307946.1">
    <property type="nucleotide sequence ID" value="NZ_JBIBDZ010000005.1"/>
</dbReference>
<organism evidence="1 2">
    <name type="scientific">Streptomyces flavochromogenes</name>
    <dbReference type="NCBI Taxonomy" id="68199"/>
    <lineage>
        <taxon>Bacteria</taxon>
        <taxon>Bacillati</taxon>
        <taxon>Actinomycetota</taxon>
        <taxon>Actinomycetes</taxon>
        <taxon>Kitasatosporales</taxon>
        <taxon>Streptomycetaceae</taxon>
        <taxon>Streptomyces</taxon>
    </lineage>
</organism>
<comment type="caution">
    <text evidence="1">The sequence shown here is derived from an EMBL/GenBank/DDBJ whole genome shotgun (WGS) entry which is preliminary data.</text>
</comment>
<dbReference type="EMBL" id="JBIBDZ010000005">
    <property type="protein sequence ID" value="MFF5920306.1"/>
    <property type="molecule type" value="Genomic_DNA"/>
</dbReference>